<reference evidence="2 3" key="1">
    <citation type="submission" date="2024-01" db="EMBL/GenBank/DDBJ databases">
        <title>The genome sequence of Erythrobacteraceae sp. strain 1XM1-14.</title>
        <authorList>
            <person name="Liu Y."/>
        </authorList>
    </citation>
    <scope>NUCLEOTIDE SEQUENCE [LARGE SCALE GENOMIC DNA]</scope>
    <source>
        <strain evidence="2 3">1XM1-14</strain>
    </source>
</reference>
<dbReference type="InterPro" id="IPR052961">
    <property type="entry name" value="Oxido-Kinase-like_Enzymes"/>
</dbReference>
<protein>
    <submittedName>
        <fullName evidence="2">Phosphotransferase</fullName>
    </submittedName>
</protein>
<dbReference type="Pfam" id="PF01636">
    <property type="entry name" value="APH"/>
    <property type="match status" value="1"/>
</dbReference>
<dbReference type="PANTHER" id="PTHR23020:SF41">
    <property type="entry name" value="AMINOGLYCOSIDE PHOSPHOTRANSFERASE DOMAIN-CONTAINING PROTEIN"/>
    <property type="match status" value="1"/>
</dbReference>
<evidence type="ECO:0000259" key="1">
    <source>
        <dbReference type="SMART" id="SM00587"/>
    </source>
</evidence>
<dbReference type="Proteomes" id="UP001343492">
    <property type="component" value="Unassembled WGS sequence"/>
</dbReference>
<dbReference type="SMART" id="SM00587">
    <property type="entry name" value="CHK"/>
    <property type="match status" value="1"/>
</dbReference>
<proteinExistence type="predicted"/>
<dbReference type="RefSeq" id="WP_354145147.1">
    <property type="nucleotide sequence ID" value="NZ_JAZDQV010000009.1"/>
</dbReference>
<dbReference type="EMBL" id="JAZDQV010000009">
    <property type="protein sequence ID" value="MEE1878044.1"/>
    <property type="molecule type" value="Genomic_DNA"/>
</dbReference>
<accession>A0ABU7GG26</accession>
<feature type="domain" description="CHK kinase-like" evidence="1">
    <location>
        <begin position="120"/>
        <end position="296"/>
    </location>
</feature>
<organism evidence="2 3">
    <name type="scientific">Altererythrobacter litoralis</name>
    <dbReference type="NCBI Taxonomy" id="3113904"/>
    <lineage>
        <taxon>Bacteria</taxon>
        <taxon>Pseudomonadati</taxon>
        <taxon>Pseudomonadota</taxon>
        <taxon>Alphaproteobacteria</taxon>
        <taxon>Sphingomonadales</taxon>
        <taxon>Erythrobacteraceae</taxon>
        <taxon>Altererythrobacter</taxon>
    </lineage>
</organism>
<comment type="caution">
    <text evidence="2">The sequence shown here is derived from an EMBL/GenBank/DDBJ whole genome shotgun (WGS) entry which is preliminary data.</text>
</comment>
<evidence type="ECO:0000313" key="3">
    <source>
        <dbReference type="Proteomes" id="UP001343492"/>
    </source>
</evidence>
<name>A0ABU7GG26_9SPHN</name>
<dbReference type="Gene3D" id="3.90.1200.10">
    <property type="match status" value="1"/>
</dbReference>
<dbReference type="SUPFAM" id="SSF56112">
    <property type="entry name" value="Protein kinase-like (PK-like)"/>
    <property type="match status" value="1"/>
</dbReference>
<evidence type="ECO:0000313" key="2">
    <source>
        <dbReference type="EMBL" id="MEE1878044.1"/>
    </source>
</evidence>
<dbReference type="InterPro" id="IPR011009">
    <property type="entry name" value="Kinase-like_dom_sf"/>
</dbReference>
<dbReference type="PANTHER" id="PTHR23020">
    <property type="entry name" value="UNCHARACTERIZED NUCLEAR HORMONE RECEPTOR-RELATED"/>
    <property type="match status" value="1"/>
</dbReference>
<dbReference type="InterPro" id="IPR002575">
    <property type="entry name" value="Aminoglycoside_PTrfase"/>
</dbReference>
<dbReference type="InterPro" id="IPR015897">
    <property type="entry name" value="CHK_kinase-like"/>
</dbReference>
<keyword evidence="3" id="KW-1185">Reference proteome</keyword>
<gene>
    <name evidence="2" type="ORF">VRS74_10150</name>
</gene>
<sequence length="357" mass="38782">MTGFPSHPDEVSGDWLAERLRQAGLLGDGRITAVRWEAIGTGQVGDSARFHLEYDPPGAGPATLAGKFPAADPTSRGTAAMLGLYAKEVRFYREIAPQLEVRVPATYAAEVSEDGGNFILLFEDLAPQRGGNQLEGCSIEDARHAIAQAAGIHAPSWRNPAILELDWLLPDPAATSQVRTLYPGAQALFRERYADTLEPEFMDICERLAANGTWMARSHPQVSLVHGDFRLDNMLFGIGNGAEPIAVLDWQTLGVGHPLTDIGYFLGCGIGDSLRRKHETELLDLYCDEMTRRGVPLTRGEIWRDYVLGALHGVSTAVFSAAFVERTPRGDANFLSMARGACALALEHGSLQLLEEG</sequence>